<sequence>MSPLAKVNSLLPKFCHRVTTASIPGIAFTKRPLIPKVLPVAENSFSEHQCKNNNKRCNNVQSINHLFLHCDIVYKVWKLAPFSTCIDSIGLLDLTTAWQGLSKLVFLPPTGIASGPLAPWILWTARNNRVFNNKVTNPKEIITRATAAAHKWLREHLGGLTYNEQVRDGLSSTRSRGPSCLTVSMLAQLWWQKRYHCEKLWHIAEQRESSIYIARRILNS</sequence>
<reference evidence="1" key="1">
    <citation type="submission" date="2019-12" db="EMBL/GenBank/DDBJ databases">
        <title>Genome sequencing and annotation of Brassica cretica.</title>
        <authorList>
            <person name="Studholme D.J."/>
            <person name="Sarris P."/>
        </authorList>
    </citation>
    <scope>NUCLEOTIDE SEQUENCE</scope>
    <source>
        <strain evidence="1">PFS-109/04</strain>
        <tissue evidence="1">Leaf</tissue>
    </source>
</reference>
<comment type="caution">
    <text evidence="1">The sequence shown here is derived from an EMBL/GenBank/DDBJ whole genome shotgun (WGS) entry which is preliminary data.</text>
</comment>
<gene>
    <name evidence="1" type="ORF">F2Q69_00046360</name>
</gene>
<evidence type="ECO:0008006" key="3">
    <source>
        <dbReference type="Google" id="ProtNLM"/>
    </source>
</evidence>
<proteinExistence type="predicted"/>
<protein>
    <recommendedName>
        <fullName evidence="3">Reverse transcriptase zinc-binding domain-containing protein</fullName>
    </recommendedName>
</protein>
<dbReference type="Proteomes" id="UP000712600">
    <property type="component" value="Unassembled WGS sequence"/>
</dbReference>
<organism evidence="1 2">
    <name type="scientific">Brassica cretica</name>
    <name type="common">Mustard</name>
    <dbReference type="NCBI Taxonomy" id="69181"/>
    <lineage>
        <taxon>Eukaryota</taxon>
        <taxon>Viridiplantae</taxon>
        <taxon>Streptophyta</taxon>
        <taxon>Embryophyta</taxon>
        <taxon>Tracheophyta</taxon>
        <taxon>Spermatophyta</taxon>
        <taxon>Magnoliopsida</taxon>
        <taxon>eudicotyledons</taxon>
        <taxon>Gunneridae</taxon>
        <taxon>Pentapetalae</taxon>
        <taxon>rosids</taxon>
        <taxon>malvids</taxon>
        <taxon>Brassicales</taxon>
        <taxon>Brassicaceae</taxon>
        <taxon>Brassiceae</taxon>
        <taxon>Brassica</taxon>
    </lineage>
</organism>
<accession>A0A8S9PHX0</accession>
<dbReference type="AlphaFoldDB" id="A0A8S9PHX0"/>
<evidence type="ECO:0000313" key="2">
    <source>
        <dbReference type="Proteomes" id="UP000712600"/>
    </source>
</evidence>
<name>A0A8S9PHX0_BRACR</name>
<dbReference type="EMBL" id="QGKX02001347">
    <property type="protein sequence ID" value="KAF3522417.1"/>
    <property type="molecule type" value="Genomic_DNA"/>
</dbReference>
<evidence type="ECO:0000313" key="1">
    <source>
        <dbReference type="EMBL" id="KAF3522417.1"/>
    </source>
</evidence>